<feature type="chain" id="PRO_5027094382" evidence="1">
    <location>
        <begin position="28"/>
        <end position="121"/>
    </location>
</feature>
<feature type="signal peptide" evidence="1">
    <location>
        <begin position="1"/>
        <end position="27"/>
    </location>
</feature>
<reference evidence="2 3" key="1">
    <citation type="journal article" date="2007" name="Appl. Environ. Microbiol.">
        <title>Genome sequence of the cellulolytic gliding bacterium Cytophaga hutchinsonii.</title>
        <authorList>
            <person name="Xie G."/>
            <person name="Bruce D.C."/>
            <person name="Challacombe J.F."/>
            <person name="Chertkov O."/>
            <person name="Detter J.C."/>
            <person name="Gilna P."/>
            <person name="Han C.S."/>
            <person name="Lucas S."/>
            <person name="Misra M."/>
            <person name="Myers G.L."/>
            <person name="Richardson P."/>
            <person name="Tapia R."/>
            <person name="Thayer N."/>
            <person name="Thompson L.S."/>
            <person name="Brettin T.S."/>
            <person name="Henrissat B."/>
            <person name="Wilson D.B."/>
            <person name="McBride M.J."/>
        </authorList>
    </citation>
    <scope>NUCLEOTIDE SEQUENCE [LARGE SCALE GENOMIC DNA]</scope>
    <source>
        <strain evidence="3">ATCC 33406 / DSM 1761 / CIP 103989 / NBRC 15051 / NCIMB 9469 / D465</strain>
    </source>
</reference>
<organism evidence="2 3">
    <name type="scientific">Cytophaga hutchinsonii (strain ATCC 33406 / DSM 1761 / CIP 103989 / NBRC 15051 / NCIMB 9469 / D465)</name>
    <dbReference type="NCBI Taxonomy" id="269798"/>
    <lineage>
        <taxon>Bacteria</taxon>
        <taxon>Pseudomonadati</taxon>
        <taxon>Bacteroidota</taxon>
        <taxon>Cytophagia</taxon>
        <taxon>Cytophagales</taxon>
        <taxon>Cytophagaceae</taxon>
        <taxon>Cytophaga</taxon>
    </lineage>
</organism>
<sequence>MNKYMKYSIVALSAASMFIGVSAFTGAKNEDQADKSEYVLIDVYELPAYEDKGLHIHYGNGKTEFIPYANDMKDHHLDDNGDLLVKTLNKLSSEGYEVISTTGGLGDKSGFITKVFLRLKK</sequence>
<gene>
    <name evidence="2" type="ordered locus">CHU_1795</name>
</gene>
<keyword evidence="3" id="KW-1185">Reference proteome</keyword>
<dbReference type="KEGG" id="chu:CHU_1795"/>
<evidence type="ECO:0000256" key="1">
    <source>
        <dbReference type="SAM" id="SignalP"/>
    </source>
</evidence>
<evidence type="ECO:0000313" key="3">
    <source>
        <dbReference type="Proteomes" id="UP000001822"/>
    </source>
</evidence>
<dbReference type="AlphaFoldDB" id="A0A6N4SRP1"/>
<name>A0A6N4SRP1_CYTH3</name>
<keyword evidence="1" id="KW-0732">Signal</keyword>
<accession>A0A6N4SRP1</accession>
<proteinExistence type="predicted"/>
<protein>
    <submittedName>
        <fullName evidence="2">Uncharacterized protein</fullName>
    </submittedName>
</protein>
<dbReference type="Proteomes" id="UP000001822">
    <property type="component" value="Chromosome"/>
</dbReference>
<dbReference type="EMBL" id="CP000383">
    <property type="protein sequence ID" value="ABG59062.1"/>
    <property type="molecule type" value="Genomic_DNA"/>
</dbReference>
<evidence type="ECO:0000313" key="2">
    <source>
        <dbReference type="EMBL" id="ABG59062.1"/>
    </source>
</evidence>
<dbReference type="OrthoDB" id="9871768at2"/>